<dbReference type="EMBL" id="GL443122">
    <property type="protein sequence ID" value="EFN62528.1"/>
    <property type="molecule type" value="Genomic_DNA"/>
</dbReference>
<feature type="compositionally biased region" description="Basic and acidic residues" evidence="1">
    <location>
        <begin position="172"/>
        <end position="192"/>
    </location>
</feature>
<organism evidence="3">
    <name type="scientific">Camponotus floridanus</name>
    <name type="common">Florida carpenter ant</name>
    <dbReference type="NCBI Taxonomy" id="104421"/>
    <lineage>
        <taxon>Eukaryota</taxon>
        <taxon>Metazoa</taxon>
        <taxon>Ecdysozoa</taxon>
        <taxon>Arthropoda</taxon>
        <taxon>Hexapoda</taxon>
        <taxon>Insecta</taxon>
        <taxon>Pterygota</taxon>
        <taxon>Neoptera</taxon>
        <taxon>Endopterygota</taxon>
        <taxon>Hymenoptera</taxon>
        <taxon>Apocrita</taxon>
        <taxon>Aculeata</taxon>
        <taxon>Formicoidea</taxon>
        <taxon>Formicidae</taxon>
        <taxon>Formicinae</taxon>
        <taxon>Camponotus</taxon>
    </lineage>
</organism>
<feature type="region of interest" description="Disordered" evidence="1">
    <location>
        <begin position="22"/>
        <end position="46"/>
    </location>
</feature>
<evidence type="ECO:0000313" key="2">
    <source>
        <dbReference type="EMBL" id="EFN62528.1"/>
    </source>
</evidence>
<dbReference type="InParanoid" id="E2AVL2"/>
<protein>
    <submittedName>
        <fullName evidence="2">Uncharacterized protein</fullName>
    </submittedName>
</protein>
<sequence>MFGRTFDSGILVVDTKECRKRPEKFKSRRKEGGEEEEGRQSTVIRSKVNIPDGGGIGGLKRGCLSQIVRQILANVRSAWRRRRLIIVIIRSLHPRAERKAMLLTRESTLPLTPECRTLDPVTSPRWQHVFQSQATDSHNDLLRRWHRGDLHLNRRRGDANKTKAGSATTIAEGREETRENSKEQGRREGKERTRQRRRRGRKGISGGKASASL</sequence>
<name>E2AVL2_CAMFO</name>
<evidence type="ECO:0000256" key="1">
    <source>
        <dbReference type="SAM" id="MobiDB-lite"/>
    </source>
</evidence>
<accession>E2AVL2</accession>
<reference evidence="2 3" key="1">
    <citation type="journal article" date="2010" name="Science">
        <title>Genomic comparison of the ants Camponotus floridanus and Harpegnathos saltator.</title>
        <authorList>
            <person name="Bonasio R."/>
            <person name="Zhang G."/>
            <person name="Ye C."/>
            <person name="Mutti N.S."/>
            <person name="Fang X."/>
            <person name="Qin N."/>
            <person name="Donahue G."/>
            <person name="Yang P."/>
            <person name="Li Q."/>
            <person name="Li C."/>
            <person name="Zhang P."/>
            <person name="Huang Z."/>
            <person name="Berger S.L."/>
            <person name="Reinberg D."/>
            <person name="Wang J."/>
            <person name="Liebig J."/>
        </authorList>
    </citation>
    <scope>NUCLEOTIDE SEQUENCE [LARGE SCALE GENOMIC DNA]</scope>
    <source>
        <strain evidence="3">C129</strain>
    </source>
</reference>
<gene>
    <name evidence="2" type="ORF">EAG_13843</name>
</gene>
<dbReference type="Proteomes" id="UP000000311">
    <property type="component" value="Unassembled WGS sequence"/>
</dbReference>
<keyword evidence="3" id="KW-1185">Reference proteome</keyword>
<feature type="region of interest" description="Disordered" evidence="1">
    <location>
        <begin position="153"/>
        <end position="213"/>
    </location>
</feature>
<dbReference type="AlphaFoldDB" id="E2AVL2"/>
<feature type="compositionally biased region" description="Basic residues" evidence="1">
    <location>
        <begin position="193"/>
        <end position="202"/>
    </location>
</feature>
<proteinExistence type="predicted"/>
<evidence type="ECO:0000313" key="3">
    <source>
        <dbReference type="Proteomes" id="UP000000311"/>
    </source>
</evidence>